<comment type="caution">
    <text evidence="2">The sequence shown here is derived from an EMBL/GenBank/DDBJ whole genome shotgun (WGS) entry which is preliminary data.</text>
</comment>
<dbReference type="AlphaFoldDB" id="A0AAD4DJQ0"/>
<organism evidence="2 3">
    <name type="scientific">Linnemannia exigua</name>
    <dbReference type="NCBI Taxonomy" id="604196"/>
    <lineage>
        <taxon>Eukaryota</taxon>
        <taxon>Fungi</taxon>
        <taxon>Fungi incertae sedis</taxon>
        <taxon>Mucoromycota</taxon>
        <taxon>Mortierellomycotina</taxon>
        <taxon>Mortierellomycetes</taxon>
        <taxon>Mortierellales</taxon>
        <taxon>Mortierellaceae</taxon>
        <taxon>Linnemannia</taxon>
    </lineage>
</organism>
<evidence type="ECO:0000313" key="3">
    <source>
        <dbReference type="Proteomes" id="UP001194580"/>
    </source>
</evidence>
<dbReference type="Proteomes" id="UP001194580">
    <property type="component" value="Unassembled WGS sequence"/>
</dbReference>
<feature type="region of interest" description="Disordered" evidence="1">
    <location>
        <begin position="107"/>
        <end position="126"/>
    </location>
</feature>
<protein>
    <submittedName>
        <fullName evidence="2">Uncharacterized protein</fullName>
    </submittedName>
</protein>
<feature type="compositionally biased region" description="Polar residues" evidence="1">
    <location>
        <begin position="218"/>
        <end position="231"/>
    </location>
</feature>
<accession>A0AAD4DJQ0</accession>
<proteinExistence type="predicted"/>
<gene>
    <name evidence="2" type="ORF">BGZ95_011665</name>
</gene>
<keyword evidence="3" id="KW-1185">Reference proteome</keyword>
<feature type="compositionally biased region" description="Acidic residues" evidence="1">
    <location>
        <begin position="109"/>
        <end position="124"/>
    </location>
</feature>
<evidence type="ECO:0000313" key="2">
    <source>
        <dbReference type="EMBL" id="KAG0279989.1"/>
    </source>
</evidence>
<name>A0AAD4DJQ0_9FUNG</name>
<feature type="compositionally biased region" description="Polar residues" evidence="1">
    <location>
        <begin position="7"/>
        <end position="18"/>
    </location>
</feature>
<sequence>MGKKGSNKQSYNSPTATMYDNIANSNSSNSNGANIARSKKVKLLVKNPFADMVVDSGSSPSSLPNEKQHPTTAIAAKSALTAVEFVTAQQHRPALYNPFSDSLFGIAVDDGDDGGDEYGEEDEESVVRARREALATLDPYNANAHKEHFKSLKVPKQQKQQRPEQEDDAVGNEAVLTLLPLSPPRKKSEMASNDLEDPGAVSTPPTSRTRHQKRDSFRSSLYSTPKTQMLT</sequence>
<feature type="compositionally biased region" description="Low complexity" evidence="1">
    <location>
        <begin position="21"/>
        <end position="34"/>
    </location>
</feature>
<feature type="region of interest" description="Disordered" evidence="1">
    <location>
        <begin position="1"/>
        <end position="34"/>
    </location>
</feature>
<dbReference type="EMBL" id="JAAAIL010000090">
    <property type="protein sequence ID" value="KAG0279989.1"/>
    <property type="molecule type" value="Genomic_DNA"/>
</dbReference>
<feature type="region of interest" description="Disordered" evidence="1">
    <location>
        <begin position="138"/>
        <end position="231"/>
    </location>
</feature>
<evidence type="ECO:0000256" key="1">
    <source>
        <dbReference type="SAM" id="MobiDB-lite"/>
    </source>
</evidence>
<reference evidence="2" key="1">
    <citation type="journal article" date="2020" name="Fungal Divers.">
        <title>Resolving the Mortierellaceae phylogeny through synthesis of multi-gene phylogenetics and phylogenomics.</title>
        <authorList>
            <person name="Vandepol N."/>
            <person name="Liber J."/>
            <person name="Desiro A."/>
            <person name="Na H."/>
            <person name="Kennedy M."/>
            <person name="Barry K."/>
            <person name="Grigoriev I.V."/>
            <person name="Miller A.N."/>
            <person name="O'Donnell K."/>
            <person name="Stajich J.E."/>
            <person name="Bonito G."/>
        </authorList>
    </citation>
    <scope>NUCLEOTIDE SEQUENCE</scope>
    <source>
        <strain evidence="2">NRRL 28262</strain>
    </source>
</reference>